<comment type="caution">
    <text evidence="1">The sequence shown here is derived from an EMBL/GenBank/DDBJ whole genome shotgun (WGS) entry which is preliminary data.</text>
</comment>
<keyword evidence="2" id="KW-1185">Reference proteome</keyword>
<proteinExistence type="predicted"/>
<sequence length="134" mass="14030">MRLRSAPGPGALHCEALRQLPLAARKELAAAFNGSIGDGGVPASWEVGIAIVPLLKPGKPGKCFPPRFGPSPSPAARASSWKELWHDAPAAQLKPKYFSLASWFSPCSLHVGSVSSPVCSDHFTVASGGRSVRC</sequence>
<accession>A0A3R7NU32</accession>
<gene>
    <name evidence="1" type="ORF">Tco025E_02808</name>
</gene>
<dbReference type="Proteomes" id="UP000284403">
    <property type="component" value="Unassembled WGS sequence"/>
</dbReference>
<evidence type="ECO:0000313" key="2">
    <source>
        <dbReference type="Proteomes" id="UP000284403"/>
    </source>
</evidence>
<dbReference type="RefSeq" id="XP_029230189.1">
    <property type="nucleotide sequence ID" value="XM_029369731.1"/>
</dbReference>
<organism evidence="1 2">
    <name type="scientific">Trypanosoma conorhini</name>
    <dbReference type="NCBI Taxonomy" id="83891"/>
    <lineage>
        <taxon>Eukaryota</taxon>
        <taxon>Discoba</taxon>
        <taxon>Euglenozoa</taxon>
        <taxon>Kinetoplastea</taxon>
        <taxon>Metakinetoplastina</taxon>
        <taxon>Trypanosomatida</taxon>
        <taxon>Trypanosomatidae</taxon>
        <taxon>Trypanosoma</taxon>
    </lineage>
</organism>
<evidence type="ECO:0000313" key="1">
    <source>
        <dbReference type="EMBL" id="RNF23516.1"/>
    </source>
</evidence>
<protein>
    <submittedName>
        <fullName evidence="1">Uncharacterized protein</fullName>
    </submittedName>
</protein>
<name>A0A3R7NU32_9TRYP</name>
<dbReference type="AlphaFoldDB" id="A0A3R7NU32"/>
<dbReference type="GeneID" id="40316419"/>
<reference evidence="1 2" key="1">
    <citation type="journal article" date="2018" name="BMC Genomics">
        <title>Genomic comparison of Trypanosoma conorhini and Trypanosoma rangeli to Trypanosoma cruzi strains of high and low virulence.</title>
        <authorList>
            <person name="Bradwell K.R."/>
            <person name="Koparde V.N."/>
            <person name="Matveyev A.V."/>
            <person name="Serrano M.G."/>
            <person name="Alves J.M."/>
            <person name="Parikh H."/>
            <person name="Huang B."/>
            <person name="Lee V."/>
            <person name="Espinosa-Alvarez O."/>
            <person name="Ortiz P.A."/>
            <person name="Costa-Martins A.G."/>
            <person name="Teixeira M.M."/>
            <person name="Buck G.A."/>
        </authorList>
    </citation>
    <scope>NUCLEOTIDE SEQUENCE [LARGE SCALE GENOMIC DNA]</scope>
    <source>
        <strain evidence="1 2">025E</strain>
    </source>
</reference>
<dbReference type="EMBL" id="MKKU01000116">
    <property type="protein sequence ID" value="RNF23516.1"/>
    <property type="molecule type" value="Genomic_DNA"/>
</dbReference>